<protein>
    <submittedName>
        <fullName evidence="1">Uncharacterized protein</fullName>
    </submittedName>
</protein>
<proteinExistence type="predicted"/>
<evidence type="ECO:0000313" key="1">
    <source>
        <dbReference type="EMBL" id="VAV96706.1"/>
    </source>
</evidence>
<dbReference type="AlphaFoldDB" id="A0A3B0S793"/>
<organism evidence="1">
    <name type="scientific">hydrothermal vent metagenome</name>
    <dbReference type="NCBI Taxonomy" id="652676"/>
    <lineage>
        <taxon>unclassified sequences</taxon>
        <taxon>metagenomes</taxon>
        <taxon>ecological metagenomes</taxon>
    </lineage>
</organism>
<sequence>MSASAVNIGAGDALGSADAAVVVTADTGSVALNVVLLWCETDSNAICINPAVAASTAINTIIGDAAKTFSVFAFDQTSGAGIPLDAANSRVFLRFKSAGGINYSVTSAAITVQ</sequence>
<gene>
    <name evidence="1" type="ORF">MNBD_ALPHA06-399</name>
</gene>
<dbReference type="EMBL" id="UOEE01000229">
    <property type="protein sequence ID" value="VAV96706.1"/>
    <property type="molecule type" value="Genomic_DNA"/>
</dbReference>
<reference evidence="1" key="1">
    <citation type="submission" date="2018-06" db="EMBL/GenBank/DDBJ databases">
        <authorList>
            <person name="Zhirakovskaya E."/>
        </authorList>
    </citation>
    <scope>NUCLEOTIDE SEQUENCE</scope>
</reference>
<accession>A0A3B0S793</accession>
<name>A0A3B0S793_9ZZZZ</name>